<dbReference type="PANTHER" id="PTHR43818">
    <property type="entry name" value="BCDNA.GH03377"/>
    <property type="match status" value="1"/>
</dbReference>
<dbReference type="SUPFAM" id="SSF51735">
    <property type="entry name" value="NAD(P)-binding Rossmann-fold domains"/>
    <property type="match status" value="1"/>
</dbReference>
<dbReference type="GO" id="GO:0000166">
    <property type="term" value="F:nucleotide binding"/>
    <property type="evidence" value="ECO:0007669"/>
    <property type="project" value="InterPro"/>
</dbReference>
<accession>A0A6B1DCL2</accession>
<feature type="domain" description="GFO/IDH/MocA-like oxidoreductase" evidence="3">
    <location>
        <begin position="137"/>
        <end position="277"/>
    </location>
</feature>
<organism evidence="4">
    <name type="scientific">Caldilineaceae bacterium SB0661_bin_32</name>
    <dbReference type="NCBI Taxonomy" id="2605255"/>
    <lineage>
        <taxon>Bacteria</taxon>
        <taxon>Bacillati</taxon>
        <taxon>Chloroflexota</taxon>
        <taxon>Caldilineae</taxon>
        <taxon>Caldilineales</taxon>
        <taxon>Caldilineaceae</taxon>
    </lineage>
</organism>
<feature type="domain" description="Gfo/Idh/MocA-like oxidoreductase N-terminal" evidence="2">
    <location>
        <begin position="6"/>
        <end position="124"/>
    </location>
</feature>
<dbReference type="InterPro" id="IPR050463">
    <property type="entry name" value="Gfo/Idh/MocA_oxidrdct_glycsds"/>
</dbReference>
<dbReference type="Gene3D" id="3.30.360.10">
    <property type="entry name" value="Dihydrodipicolinate Reductase, domain 2"/>
    <property type="match status" value="1"/>
</dbReference>
<dbReference type="Pfam" id="PF22725">
    <property type="entry name" value="GFO_IDH_MocA_C3"/>
    <property type="match status" value="1"/>
</dbReference>
<sequence>MTDIVRLGIIGTGSISIRGLLPHLTMDDVQDRVNVTAVCDPVVDRAEAAAAKFGVPNFYASAEELLASGTVDAVSIASPIGFHFEQGMQCVDAGLHIHFNKSMTTTVDEADQLIAAAAAKGVKLVSSPGEMLRPAHKRVKELIGEGALGRLTWAVTGAAFGRYHENERVRGGDDPLTNVNPAWYFRKPGGGPLYDMTVYGLHAMTGILGPARGVTAFSGVRVKEREFYGQMLPTDMDDNTLMVLDFGDSLFAFVYGVAAGGLPNMGRPLIFGTEGVINGGMLNGEPFDYPGRALEEEIDLNAALPHVVGDHRGLEEAHVYEDVMQLVDWIREEIPTTSTAEHARHVIEIFDSAYRSAQSGTAQALRTTF</sequence>
<dbReference type="AlphaFoldDB" id="A0A6B1DCL2"/>
<keyword evidence="1" id="KW-0560">Oxidoreductase</keyword>
<comment type="caution">
    <text evidence="4">The sequence shown here is derived from an EMBL/GenBank/DDBJ whole genome shotgun (WGS) entry which is preliminary data.</text>
</comment>
<dbReference type="PANTHER" id="PTHR43818:SF11">
    <property type="entry name" value="BCDNA.GH03377"/>
    <property type="match status" value="1"/>
</dbReference>
<dbReference type="EMBL" id="VXMH01000114">
    <property type="protein sequence ID" value="MYC97339.1"/>
    <property type="molecule type" value="Genomic_DNA"/>
</dbReference>
<dbReference type="InterPro" id="IPR000683">
    <property type="entry name" value="Gfo/Idh/MocA-like_OxRdtase_N"/>
</dbReference>
<evidence type="ECO:0000259" key="2">
    <source>
        <dbReference type="Pfam" id="PF01408"/>
    </source>
</evidence>
<evidence type="ECO:0000259" key="3">
    <source>
        <dbReference type="Pfam" id="PF22725"/>
    </source>
</evidence>
<proteinExistence type="predicted"/>
<dbReference type="GO" id="GO:0016491">
    <property type="term" value="F:oxidoreductase activity"/>
    <property type="evidence" value="ECO:0007669"/>
    <property type="project" value="UniProtKB-KW"/>
</dbReference>
<dbReference type="Pfam" id="PF01408">
    <property type="entry name" value="GFO_IDH_MocA"/>
    <property type="match status" value="1"/>
</dbReference>
<reference evidence="4" key="1">
    <citation type="submission" date="2019-09" db="EMBL/GenBank/DDBJ databases">
        <title>Characterisation of the sponge microbiome using genome-centric metagenomics.</title>
        <authorList>
            <person name="Engelberts J.P."/>
            <person name="Robbins S.J."/>
            <person name="De Goeij J.M."/>
            <person name="Aranda M."/>
            <person name="Bell S.C."/>
            <person name="Webster N.S."/>
        </authorList>
    </citation>
    <scope>NUCLEOTIDE SEQUENCE</scope>
    <source>
        <strain evidence="4">SB0661_bin_32</strain>
    </source>
</reference>
<protein>
    <submittedName>
        <fullName evidence="4">Gfo/Idh/MocA family oxidoreductase</fullName>
    </submittedName>
</protein>
<name>A0A6B1DCL2_9CHLR</name>
<dbReference type="SUPFAM" id="SSF55347">
    <property type="entry name" value="Glyceraldehyde-3-phosphate dehydrogenase-like, C-terminal domain"/>
    <property type="match status" value="1"/>
</dbReference>
<dbReference type="InterPro" id="IPR055170">
    <property type="entry name" value="GFO_IDH_MocA-like_dom"/>
</dbReference>
<gene>
    <name evidence="4" type="ORF">F4X14_20490</name>
</gene>
<dbReference type="Gene3D" id="3.40.50.720">
    <property type="entry name" value="NAD(P)-binding Rossmann-like Domain"/>
    <property type="match status" value="1"/>
</dbReference>
<dbReference type="InterPro" id="IPR036291">
    <property type="entry name" value="NAD(P)-bd_dom_sf"/>
</dbReference>
<evidence type="ECO:0000256" key="1">
    <source>
        <dbReference type="ARBA" id="ARBA00023002"/>
    </source>
</evidence>
<evidence type="ECO:0000313" key="4">
    <source>
        <dbReference type="EMBL" id="MYC97339.1"/>
    </source>
</evidence>